<feature type="domain" description="Late nodulin" evidence="2">
    <location>
        <begin position="1"/>
        <end position="49"/>
    </location>
</feature>
<dbReference type="AlphaFoldDB" id="A0A396I631"/>
<dbReference type="Pfam" id="PF07127">
    <property type="entry name" value="Nodulin_late"/>
    <property type="match status" value="1"/>
</dbReference>
<keyword evidence="1" id="KW-0732">Signal</keyword>
<feature type="chain" id="PRO_5017201459" evidence="1">
    <location>
        <begin position="26"/>
        <end position="78"/>
    </location>
</feature>
<proteinExistence type="predicted"/>
<sequence>MAEIIKFVYILILCVSLLLIGEASGKECVTDADCENLYYGNKWPLICSNIGYCLSSYEASSQVVLRCLSRRVKWRIIL</sequence>
<dbReference type="Gramene" id="rna23499">
    <property type="protein sequence ID" value="RHN61079.1"/>
    <property type="gene ID" value="gene23499"/>
</dbReference>
<comment type="caution">
    <text evidence="3">The sequence shown here is derived from an EMBL/GenBank/DDBJ whole genome shotgun (WGS) entry which is preliminary data.</text>
</comment>
<feature type="signal peptide" evidence="1">
    <location>
        <begin position="1"/>
        <end position="25"/>
    </location>
</feature>
<evidence type="ECO:0000313" key="4">
    <source>
        <dbReference type="Proteomes" id="UP000265566"/>
    </source>
</evidence>
<evidence type="ECO:0000313" key="3">
    <source>
        <dbReference type="EMBL" id="RHN61079.1"/>
    </source>
</evidence>
<evidence type="ECO:0000256" key="1">
    <source>
        <dbReference type="SAM" id="SignalP"/>
    </source>
</evidence>
<accession>A0A396I631</accession>
<dbReference type="Proteomes" id="UP000265566">
    <property type="component" value="Chromosome 4"/>
</dbReference>
<dbReference type="InterPro" id="IPR009810">
    <property type="entry name" value="Nodulin_late_dom"/>
</dbReference>
<organism evidence="3 4">
    <name type="scientific">Medicago truncatula</name>
    <name type="common">Barrel medic</name>
    <name type="synonym">Medicago tribuloides</name>
    <dbReference type="NCBI Taxonomy" id="3880"/>
    <lineage>
        <taxon>Eukaryota</taxon>
        <taxon>Viridiplantae</taxon>
        <taxon>Streptophyta</taxon>
        <taxon>Embryophyta</taxon>
        <taxon>Tracheophyta</taxon>
        <taxon>Spermatophyta</taxon>
        <taxon>Magnoliopsida</taxon>
        <taxon>eudicotyledons</taxon>
        <taxon>Gunneridae</taxon>
        <taxon>Pentapetalae</taxon>
        <taxon>rosids</taxon>
        <taxon>fabids</taxon>
        <taxon>Fabales</taxon>
        <taxon>Fabaceae</taxon>
        <taxon>Papilionoideae</taxon>
        <taxon>50 kb inversion clade</taxon>
        <taxon>NPAAA clade</taxon>
        <taxon>Hologalegina</taxon>
        <taxon>IRL clade</taxon>
        <taxon>Trifolieae</taxon>
        <taxon>Medicago</taxon>
    </lineage>
</organism>
<evidence type="ECO:0000259" key="2">
    <source>
        <dbReference type="Pfam" id="PF07127"/>
    </source>
</evidence>
<protein>
    <submittedName>
        <fullName evidence="3">Putative Late nodulin</fullName>
    </submittedName>
</protein>
<gene>
    <name evidence="3" type="ORF">MtrunA17_Chr4g0032741</name>
</gene>
<dbReference type="EMBL" id="PSQE01000004">
    <property type="protein sequence ID" value="RHN61079.1"/>
    <property type="molecule type" value="Genomic_DNA"/>
</dbReference>
<dbReference type="GO" id="GO:0046872">
    <property type="term" value="F:metal ion binding"/>
    <property type="evidence" value="ECO:0007669"/>
    <property type="project" value="InterPro"/>
</dbReference>
<reference evidence="4" key="1">
    <citation type="journal article" date="2018" name="Nat. Plants">
        <title>Whole-genome landscape of Medicago truncatula symbiotic genes.</title>
        <authorList>
            <person name="Pecrix Y."/>
            <person name="Staton S.E."/>
            <person name="Sallet E."/>
            <person name="Lelandais-Briere C."/>
            <person name="Moreau S."/>
            <person name="Carrere S."/>
            <person name="Blein T."/>
            <person name="Jardinaud M.F."/>
            <person name="Latrasse D."/>
            <person name="Zouine M."/>
            <person name="Zahm M."/>
            <person name="Kreplak J."/>
            <person name="Mayjonade B."/>
            <person name="Satge C."/>
            <person name="Perez M."/>
            <person name="Cauet S."/>
            <person name="Marande W."/>
            <person name="Chantry-Darmon C."/>
            <person name="Lopez-Roques C."/>
            <person name="Bouchez O."/>
            <person name="Berard A."/>
            <person name="Debelle F."/>
            <person name="Munos S."/>
            <person name="Bendahmane A."/>
            <person name="Berges H."/>
            <person name="Niebel A."/>
            <person name="Buitink J."/>
            <person name="Frugier F."/>
            <person name="Benhamed M."/>
            <person name="Crespi M."/>
            <person name="Gouzy J."/>
            <person name="Gamas P."/>
        </authorList>
    </citation>
    <scope>NUCLEOTIDE SEQUENCE [LARGE SCALE GENOMIC DNA]</scope>
    <source>
        <strain evidence="4">cv. Jemalong A17</strain>
    </source>
</reference>
<name>A0A396I631_MEDTR</name>